<keyword evidence="2" id="KW-1185">Reference proteome</keyword>
<reference evidence="1 2" key="1">
    <citation type="submission" date="2024-02" db="EMBL/GenBank/DDBJ databases">
        <authorList>
            <person name="Chen Y."/>
            <person name="Shah S."/>
            <person name="Dougan E. K."/>
            <person name="Thang M."/>
            <person name="Chan C."/>
        </authorList>
    </citation>
    <scope>NUCLEOTIDE SEQUENCE [LARGE SCALE GENOMIC DNA]</scope>
</reference>
<gene>
    <name evidence="1" type="ORF">CCMP2556_LOCUS29163</name>
</gene>
<name>A0ABP0N9X5_9DINO</name>
<organism evidence="1 2">
    <name type="scientific">Durusdinium trenchii</name>
    <dbReference type="NCBI Taxonomy" id="1381693"/>
    <lineage>
        <taxon>Eukaryota</taxon>
        <taxon>Sar</taxon>
        <taxon>Alveolata</taxon>
        <taxon>Dinophyceae</taxon>
        <taxon>Suessiales</taxon>
        <taxon>Symbiodiniaceae</taxon>
        <taxon>Durusdinium</taxon>
    </lineage>
</organism>
<protein>
    <submittedName>
        <fullName evidence="1">Uncharacterized protein</fullName>
    </submittedName>
</protein>
<accession>A0ABP0N9X5</accession>
<dbReference type="EMBL" id="CAXAMN010021396">
    <property type="protein sequence ID" value="CAK9059184.1"/>
    <property type="molecule type" value="Genomic_DNA"/>
</dbReference>
<sequence>MSNWEDPDVIIPLVATGAVIGVAATISCTVCCLRRGCCGPRGLKEGDIQALETFNDIYRFQQIDVGEGFFEKVESSAFCKLRSYTRSARPVHKWSSLMPGFSSGFLVDVAKHVDEALLAFQHRMWDAKGEWISYLPTFLVAQEWREWAMTELQRIEAPHLEHREMLDRRLRWIANAREVARTEIMELRQAEGWDETEELSLLSVLRQQVGRELRLVYDRWETYQLQVSFAANTDMINGFLIQFVRSGVQFLRKVIRQDRIHENEFIKVVETGAIISKPCTFCCGLKNWQAHALDHKIDAWLAEINIFDPQFPGNFRTTFFTDKRLKELEEGTAKVRPLKPLNPFAPWDESRLDYEERNLAKEVMDAYSPADFGLQEHEFKVLVQRSVTLLSALKYCTVSIMVLESLKNFAVLGGAIFLAAKMSTEHVMEILKFVGLAVDSAESDLVAVADLAQSGWSNLRRTDRESHWSNTTPVDNVRAALHIKSDMVRTARDAQETVKVLKAETMSAEKVDEDQIEDKLQHELEFHLHLWELISKHFEKQKKKKSRSTEEAEAEDQALTMII</sequence>
<evidence type="ECO:0000313" key="1">
    <source>
        <dbReference type="EMBL" id="CAK9059184.1"/>
    </source>
</evidence>
<comment type="caution">
    <text evidence="1">The sequence shown here is derived from an EMBL/GenBank/DDBJ whole genome shotgun (WGS) entry which is preliminary data.</text>
</comment>
<dbReference type="Proteomes" id="UP001642484">
    <property type="component" value="Unassembled WGS sequence"/>
</dbReference>
<evidence type="ECO:0000313" key="2">
    <source>
        <dbReference type="Proteomes" id="UP001642484"/>
    </source>
</evidence>
<proteinExistence type="predicted"/>